<dbReference type="SUPFAM" id="SSF51569">
    <property type="entry name" value="Aldolase"/>
    <property type="match status" value="1"/>
</dbReference>
<keyword evidence="11" id="KW-0963">Cytoplasm</keyword>
<evidence type="ECO:0000256" key="11">
    <source>
        <dbReference type="HAMAP-Rule" id="MF_01025"/>
    </source>
</evidence>
<evidence type="ECO:0000313" key="14">
    <source>
        <dbReference type="Proteomes" id="UP000671879"/>
    </source>
</evidence>
<evidence type="ECO:0000256" key="8">
    <source>
        <dbReference type="ARBA" id="ARBA00022723"/>
    </source>
</evidence>
<gene>
    <name evidence="11" type="primary">leuA</name>
    <name evidence="13" type="ORF">KAR29_00105</name>
</gene>
<dbReference type="InterPro" id="IPR000891">
    <property type="entry name" value="PYR_CT"/>
</dbReference>
<dbReference type="GO" id="GO:0003985">
    <property type="term" value="F:acetyl-CoA C-acetyltransferase activity"/>
    <property type="evidence" value="ECO:0007669"/>
    <property type="project" value="UniProtKB-UniRule"/>
</dbReference>
<dbReference type="InterPro" id="IPR050073">
    <property type="entry name" value="2-IPM_HCS-like"/>
</dbReference>
<keyword evidence="13" id="KW-0012">Acyltransferase</keyword>
<organism evidence="13 14">
    <name type="scientific">Aminithiophilus ramosus</name>
    <dbReference type="NCBI Taxonomy" id="3029084"/>
    <lineage>
        <taxon>Bacteria</taxon>
        <taxon>Thermotogati</taxon>
        <taxon>Synergistota</taxon>
        <taxon>Synergistia</taxon>
        <taxon>Synergistales</taxon>
        <taxon>Aminithiophilaceae</taxon>
        <taxon>Aminithiophilus</taxon>
    </lineage>
</organism>
<evidence type="ECO:0000256" key="1">
    <source>
        <dbReference type="ARBA" id="ARBA00004689"/>
    </source>
</evidence>
<dbReference type="HAMAP" id="MF_01025">
    <property type="entry name" value="LeuA_type1"/>
    <property type="match status" value="1"/>
</dbReference>
<dbReference type="PANTHER" id="PTHR10277:SF9">
    <property type="entry name" value="2-ISOPROPYLMALATE SYNTHASE 1, CHLOROPLASTIC-RELATED"/>
    <property type="match status" value="1"/>
</dbReference>
<dbReference type="Gene3D" id="3.20.20.70">
    <property type="entry name" value="Aldolase class I"/>
    <property type="match status" value="1"/>
</dbReference>
<comment type="pathway">
    <text evidence="1 11">Amino-acid biosynthesis; L-leucine biosynthesis; L-leucine from 3-methyl-2-oxobutanoate: step 1/4.</text>
</comment>
<dbReference type="CDD" id="cd07940">
    <property type="entry name" value="DRE_TIM_IPMS"/>
    <property type="match status" value="1"/>
</dbReference>
<protein>
    <recommendedName>
        <fullName evidence="4 11">2-isopropylmalate synthase</fullName>
        <ecNumber evidence="3 11">2.3.3.13</ecNumber>
    </recommendedName>
    <alternativeName>
        <fullName evidence="11">Alpha-IPM synthase</fullName>
    </alternativeName>
    <alternativeName>
        <fullName evidence="11">Alpha-isopropylmalate synthase</fullName>
    </alternativeName>
</protein>
<dbReference type="PANTHER" id="PTHR10277">
    <property type="entry name" value="HOMOCITRATE SYNTHASE-RELATED"/>
    <property type="match status" value="1"/>
</dbReference>
<comment type="similarity">
    <text evidence="2 11">Belongs to the alpha-IPM synthase/homocitrate synthase family. LeuA type 1 subfamily.</text>
</comment>
<name>A0A9Q7EVZ9_9BACT</name>
<dbReference type="InterPro" id="IPR036230">
    <property type="entry name" value="LeuA_allosteric_dom_sf"/>
</dbReference>
<dbReference type="NCBIfam" id="NF002086">
    <property type="entry name" value="PRK00915.1-3"/>
    <property type="match status" value="1"/>
</dbReference>
<dbReference type="Pfam" id="PF08502">
    <property type="entry name" value="LeuA_dimer"/>
    <property type="match status" value="1"/>
</dbReference>
<dbReference type="SUPFAM" id="SSF110921">
    <property type="entry name" value="2-isopropylmalate synthase LeuA, allosteric (dimerisation) domain"/>
    <property type="match status" value="1"/>
</dbReference>
<dbReference type="Gene3D" id="3.30.160.270">
    <property type="match status" value="1"/>
</dbReference>
<dbReference type="SMART" id="SM00917">
    <property type="entry name" value="LeuA_dimer"/>
    <property type="match status" value="1"/>
</dbReference>
<feature type="binding site" evidence="11">
    <location>
        <position position="203"/>
    </location>
    <ligand>
        <name>Mn(2+)</name>
        <dbReference type="ChEBI" id="CHEBI:29035"/>
    </ligand>
</feature>
<keyword evidence="14" id="KW-1185">Reference proteome</keyword>
<evidence type="ECO:0000256" key="3">
    <source>
        <dbReference type="ARBA" id="ARBA00012973"/>
    </source>
</evidence>
<dbReference type="KEGG" id="aram:KAR29_00105"/>
<dbReference type="InterPro" id="IPR002034">
    <property type="entry name" value="AIPM/Hcit_synth_CS"/>
</dbReference>
<dbReference type="InterPro" id="IPR013785">
    <property type="entry name" value="Aldolase_TIM"/>
</dbReference>
<dbReference type="NCBIfam" id="TIGR00973">
    <property type="entry name" value="leuA_bact"/>
    <property type="match status" value="1"/>
</dbReference>
<feature type="region of interest" description="Regulatory domain" evidence="11">
    <location>
        <begin position="394"/>
        <end position="518"/>
    </location>
</feature>
<evidence type="ECO:0000256" key="4">
    <source>
        <dbReference type="ARBA" id="ARBA00018198"/>
    </source>
</evidence>
<dbReference type="AlphaFoldDB" id="A0A9Q7EVZ9"/>
<reference evidence="14" key="1">
    <citation type="submission" date="2021-04" db="EMBL/GenBank/DDBJ databases">
        <title>A novel Synergistetes isolate from a pyrite-forming mixed culture.</title>
        <authorList>
            <person name="Bunk B."/>
            <person name="Sproer C."/>
            <person name="Spring S."/>
            <person name="Pester M."/>
        </authorList>
    </citation>
    <scope>NUCLEOTIDE SEQUENCE [LARGE SCALE GENOMIC DNA]</scope>
    <source>
        <strain evidence="14">J.5.4.2-T.3.5.2</strain>
    </source>
</reference>
<evidence type="ECO:0000256" key="5">
    <source>
        <dbReference type="ARBA" id="ARBA00022430"/>
    </source>
</evidence>
<evidence type="ECO:0000256" key="7">
    <source>
        <dbReference type="ARBA" id="ARBA00022679"/>
    </source>
</evidence>
<comment type="subunit">
    <text evidence="11">Homodimer.</text>
</comment>
<dbReference type="RefSeq" id="WP_274373626.1">
    <property type="nucleotide sequence ID" value="NZ_CP072943.1"/>
</dbReference>
<dbReference type="PROSITE" id="PS00816">
    <property type="entry name" value="AIPM_HOMOCIT_SYNTH_2"/>
    <property type="match status" value="1"/>
</dbReference>
<dbReference type="Pfam" id="PF00682">
    <property type="entry name" value="HMGL-like"/>
    <property type="match status" value="1"/>
</dbReference>
<dbReference type="InterPro" id="IPR013709">
    <property type="entry name" value="2-isopropylmalate_synth_dimer"/>
</dbReference>
<feature type="binding site" evidence="11">
    <location>
        <position position="205"/>
    </location>
    <ligand>
        <name>Mn(2+)</name>
        <dbReference type="ChEBI" id="CHEBI:29035"/>
    </ligand>
</feature>
<dbReference type="InterPro" id="IPR005671">
    <property type="entry name" value="LeuA_bact_synth"/>
</dbReference>
<evidence type="ECO:0000256" key="10">
    <source>
        <dbReference type="ARBA" id="ARBA00023304"/>
    </source>
</evidence>
<dbReference type="FunFam" id="3.20.20.70:FF:000010">
    <property type="entry name" value="2-isopropylmalate synthase"/>
    <property type="match status" value="1"/>
</dbReference>
<accession>A0A9Q7EVZ9</accession>
<evidence type="ECO:0000256" key="2">
    <source>
        <dbReference type="ARBA" id="ARBA00009396"/>
    </source>
</evidence>
<dbReference type="GO" id="GO:0030145">
    <property type="term" value="F:manganese ion binding"/>
    <property type="evidence" value="ECO:0007669"/>
    <property type="project" value="UniProtKB-UniRule"/>
</dbReference>
<dbReference type="Pfam" id="PF22617">
    <property type="entry name" value="HCS_D2"/>
    <property type="match status" value="1"/>
</dbReference>
<evidence type="ECO:0000256" key="9">
    <source>
        <dbReference type="ARBA" id="ARBA00023211"/>
    </source>
</evidence>
<dbReference type="GO" id="GO:0003852">
    <property type="term" value="F:2-isopropylmalate synthase activity"/>
    <property type="evidence" value="ECO:0007669"/>
    <property type="project" value="UniProtKB-UniRule"/>
</dbReference>
<dbReference type="PROSITE" id="PS50991">
    <property type="entry name" value="PYR_CT"/>
    <property type="match status" value="1"/>
</dbReference>
<dbReference type="InterPro" id="IPR054691">
    <property type="entry name" value="LeuA/HCS_post-cat"/>
</dbReference>
<comment type="function">
    <text evidence="11">Catalyzes the condensation of the acetyl group of acetyl-CoA with 3-methyl-2-oxobutanoate (2-ketoisovalerate) to form 3-carboxy-3-hydroxy-4-methylpentanoate (2-isopropylmalate).</text>
</comment>
<comment type="catalytic activity">
    <reaction evidence="11">
        <text>3-methyl-2-oxobutanoate + acetyl-CoA + H2O = (2S)-2-isopropylmalate + CoA + H(+)</text>
        <dbReference type="Rhea" id="RHEA:21524"/>
        <dbReference type="ChEBI" id="CHEBI:1178"/>
        <dbReference type="ChEBI" id="CHEBI:11851"/>
        <dbReference type="ChEBI" id="CHEBI:15377"/>
        <dbReference type="ChEBI" id="CHEBI:15378"/>
        <dbReference type="ChEBI" id="CHEBI:57287"/>
        <dbReference type="ChEBI" id="CHEBI:57288"/>
        <dbReference type="EC" id="2.3.3.13"/>
    </reaction>
</comment>
<evidence type="ECO:0000259" key="12">
    <source>
        <dbReference type="PROSITE" id="PS50991"/>
    </source>
</evidence>
<keyword evidence="8 11" id="KW-0479">Metal-binding</keyword>
<keyword evidence="9 11" id="KW-0464">Manganese</keyword>
<dbReference type="Gene3D" id="1.10.238.260">
    <property type="match status" value="1"/>
</dbReference>
<dbReference type="EC" id="2.3.3.13" evidence="3 11"/>
<sequence>MTPDKVRIFDTTLRDGEQSPGINLNRAEKLQIARQLARLGVDVIEAGFPAASEGDLESVRAIAREVKGPIVAGLARTRNEDIMAAWEGVRHAERPRIHTFIATSDIHLEHKLRMSRDEVLEEVRRAVTLARSLTDDVEFSAEDASRSDPAFLAQVLRLAVECGARTLNVPDTVGYAVPAEFGAFLADIMARVDAGRDVIWSVHCHDDLGLAVANSLEAVRCGARQVECTVNGLGERAGNAAMEEIVMALRVRRGADGPDTTLDTTVFQSLSGLVSRLTGFPVPPNKAIVGRNAFAHEAGIHQHGVLRHRSTYEIMKAEDVGAPSSRLVLGKHSGRHAFASRIEAMGYALEPEAVEELFVLFKNLCDRKEMVTDDDLEALIVDEVLSVSSQKRLVLKDYMVQSAGRDRATATVTLMDGDAEKTDAATGNGPVDAVFSAVKRIMSLEPKLLSYRIEAVTERADAMGQASLSISLDGVSAAGRGASTDVIEASLKAYVNALNRVFQIQEGRQVARAMEGAC</sequence>
<dbReference type="GO" id="GO:0009098">
    <property type="term" value="P:L-leucine biosynthetic process"/>
    <property type="evidence" value="ECO:0007669"/>
    <property type="project" value="UniProtKB-UniRule"/>
</dbReference>
<keyword evidence="5 11" id="KW-0432">Leucine biosynthesis</keyword>
<keyword evidence="6 11" id="KW-0028">Amino-acid biosynthesis</keyword>
<dbReference type="FunFam" id="1.10.238.260:FF:000001">
    <property type="entry name" value="2-isopropylmalate synthase"/>
    <property type="match status" value="1"/>
</dbReference>
<dbReference type="GO" id="GO:0005737">
    <property type="term" value="C:cytoplasm"/>
    <property type="evidence" value="ECO:0007669"/>
    <property type="project" value="UniProtKB-UniRule"/>
</dbReference>
<comment type="cofactor">
    <cofactor evidence="11">
        <name>Mn(2+)</name>
        <dbReference type="ChEBI" id="CHEBI:29035"/>
    </cofactor>
</comment>
<dbReference type="PROSITE" id="PS00815">
    <property type="entry name" value="AIPM_HOMOCIT_SYNTH_1"/>
    <property type="match status" value="1"/>
</dbReference>
<dbReference type="EMBL" id="CP072943">
    <property type="protein sequence ID" value="QTX32394.1"/>
    <property type="molecule type" value="Genomic_DNA"/>
</dbReference>
<feature type="domain" description="Pyruvate carboxyltransferase" evidence="12">
    <location>
        <begin position="6"/>
        <end position="268"/>
    </location>
</feature>
<evidence type="ECO:0000313" key="13">
    <source>
        <dbReference type="EMBL" id="QTX32394.1"/>
    </source>
</evidence>
<feature type="binding site" evidence="11">
    <location>
        <position position="239"/>
    </location>
    <ligand>
        <name>Mn(2+)</name>
        <dbReference type="ChEBI" id="CHEBI:29035"/>
    </ligand>
</feature>
<evidence type="ECO:0000256" key="6">
    <source>
        <dbReference type="ARBA" id="ARBA00022605"/>
    </source>
</evidence>
<proteinExistence type="inferred from homology"/>
<keyword evidence="7 11" id="KW-0808">Transferase</keyword>
<dbReference type="Proteomes" id="UP000671879">
    <property type="component" value="Chromosome"/>
</dbReference>
<keyword evidence="10 11" id="KW-0100">Branched-chain amino acid biosynthesis</keyword>
<feature type="binding site" evidence="11">
    <location>
        <position position="15"/>
    </location>
    <ligand>
        <name>Mn(2+)</name>
        <dbReference type="ChEBI" id="CHEBI:29035"/>
    </ligand>
</feature>